<proteinExistence type="predicted"/>
<name>A0ABR1DWK7_NECAM</name>
<feature type="region of interest" description="Disordered" evidence="1">
    <location>
        <begin position="516"/>
        <end position="535"/>
    </location>
</feature>
<organism evidence="2 3">
    <name type="scientific">Necator americanus</name>
    <name type="common">Human hookworm</name>
    <dbReference type="NCBI Taxonomy" id="51031"/>
    <lineage>
        <taxon>Eukaryota</taxon>
        <taxon>Metazoa</taxon>
        <taxon>Ecdysozoa</taxon>
        <taxon>Nematoda</taxon>
        <taxon>Chromadorea</taxon>
        <taxon>Rhabditida</taxon>
        <taxon>Rhabditina</taxon>
        <taxon>Rhabditomorpha</taxon>
        <taxon>Strongyloidea</taxon>
        <taxon>Ancylostomatidae</taxon>
        <taxon>Bunostominae</taxon>
        <taxon>Necator</taxon>
    </lineage>
</organism>
<reference evidence="2 3" key="1">
    <citation type="submission" date="2023-08" db="EMBL/GenBank/DDBJ databases">
        <title>A Necator americanus chromosomal reference genome.</title>
        <authorList>
            <person name="Ilik V."/>
            <person name="Petrzelkova K.J."/>
            <person name="Pardy F."/>
            <person name="Fuh T."/>
            <person name="Niatou-Singa F.S."/>
            <person name="Gouil Q."/>
            <person name="Baker L."/>
            <person name="Ritchie M.E."/>
            <person name="Jex A.R."/>
            <person name="Gazzola D."/>
            <person name="Li H."/>
            <person name="Toshio Fujiwara R."/>
            <person name="Zhan B."/>
            <person name="Aroian R.V."/>
            <person name="Pafco B."/>
            <person name="Schwarz E.M."/>
        </authorList>
    </citation>
    <scope>NUCLEOTIDE SEQUENCE [LARGE SCALE GENOMIC DNA]</scope>
    <source>
        <strain evidence="2 3">Aroian</strain>
        <tissue evidence="2">Whole animal</tissue>
    </source>
</reference>
<keyword evidence="3" id="KW-1185">Reference proteome</keyword>
<dbReference type="EMBL" id="JAVFWL010000005">
    <property type="protein sequence ID" value="KAK6754764.1"/>
    <property type="molecule type" value="Genomic_DNA"/>
</dbReference>
<feature type="compositionally biased region" description="Basic and acidic residues" evidence="1">
    <location>
        <begin position="526"/>
        <end position="535"/>
    </location>
</feature>
<feature type="region of interest" description="Disordered" evidence="1">
    <location>
        <begin position="180"/>
        <end position="199"/>
    </location>
</feature>
<accession>A0ABR1DWK7</accession>
<sequence>MTTINWCKSREERVCVLSGENMYVTPEERYVMGPNLIPEEHKEDSCNEIACASGDLCNFLDEEDPFRCRLEVKDSAALVDCSEPPPTTKGFGLLPYLRRKRLHTECYVQPDDFTVESLLSTPYGHGAVPIRPFLKTIASSLTEIGSNIADGSPLENGKEKIEGGREVIREEFSEESLESVANEDGLQPSGMKCSDQPSVSQKNDLDGVVCDEKFRAQIAVQSNLFLIKCKDRKWSIEKTSKIDAFTDILHGRMKRYTERLNEIQAFSMRFPGNVQQFLRAVFDRRPFLEIDRGQHIVDMCLNTYATYPVKKKETIPRKAFASFVDSMREKLKSKREVILPTPIPTEPLNTKDDSIVAENVPLSPDPVKDSTPEKIFPKEIKSSVCAIDSVARPIIAPPPLPSRRRIQNRKEFSIQNVSRDVLLGIMNTMNNFEPLRTPTAFNPEFIDELDDIPPLTGPDDGETLRDGPPIAKRMRHDDDQMTGAALSAPLSPTPSPKVASPLFINTREDKANVLASPFSTPQSCNEQKKRFDDLSKPRKQVSFRDRTILGPHVSPPYGSVLTCLDSVPASNSLDRVEDGRTTPNVAKKVKVDYGDDPYVYMAAKTGSATSSKVNPPSQIKVQLSTSESQLEDPYAAFFPAKRENESSGKRETKNVSPSSDVFRTTFSSLHDRVSCCLATFDIKKSRTRVKWKLIPCSRNRKETIKSLSAGASSRDPRLARHFSREQNNASDSMVEGESEEEVMERTRSVLSKSYRRNPTRCIVDKSVSSIRARIRFRTYCRRMSYPQTNFNLNADVQFLWNKQQERQPQEIDLMRWNLLPKWGSANPNRSLFPFGKTDGMYWPTVQPFDAINLADEQHVICADTRNQLVCLSEMTFASKQLLLCGRDDRFHYKRYMQAIEVDESMWAPGRFRNRIGFQRVFCTQTIEDARRRDEEKQSVEAAWMKRLVQTDATNFNQAEDDDRSFQKAYEPNSAVMADHVDFNLSDVYSRRQEFVRKDGYVLPHVCKGTRGCLQVPRNWFEVPISQYMPTSQRKDYLVQYTNFRNKLTNDCKPNIRSSVSYDDLVQYHLTAIKAIFIHQSGFDHIGVTSQFNEDILQKAKRREAEISAELESDKISIDKLENLCELQEWEESYWTIIWDNLANIYRDAPPISQLKMDQFIIRAFETAANIPQRRAYFHRFWDIVDRMAVNY</sequence>
<protein>
    <submittedName>
        <fullName evidence="2">Uncharacterized protein</fullName>
    </submittedName>
</protein>
<dbReference type="Proteomes" id="UP001303046">
    <property type="component" value="Unassembled WGS sequence"/>
</dbReference>
<feature type="region of interest" description="Disordered" evidence="1">
    <location>
        <begin position="707"/>
        <end position="742"/>
    </location>
</feature>
<evidence type="ECO:0000313" key="2">
    <source>
        <dbReference type="EMBL" id="KAK6754764.1"/>
    </source>
</evidence>
<evidence type="ECO:0000256" key="1">
    <source>
        <dbReference type="SAM" id="MobiDB-lite"/>
    </source>
</evidence>
<evidence type="ECO:0000313" key="3">
    <source>
        <dbReference type="Proteomes" id="UP001303046"/>
    </source>
</evidence>
<gene>
    <name evidence="2" type="primary">Necator_chrV.g18428</name>
    <name evidence="2" type="ORF">RB195_013637</name>
</gene>
<comment type="caution">
    <text evidence="2">The sequence shown here is derived from an EMBL/GenBank/DDBJ whole genome shotgun (WGS) entry which is preliminary data.</text>
</comment>
<feature type="compositionally biased region" description="Basic and acidic residues" evidence="1">
    <location>
        <begin position="714"/>
        <end position="724"/>
    </location>
</feature>